<name>A0ABP1ARK7_9BRYO</name>
<organism evidence="3 4">
    <name type="scientific">Sphagnum jensenii</name>
    <dbReference type="NCBI Taxonomy" id="128206"/>
    <lineage>
        <taxon>Eukaryota</taxon>
        <taxon>Viridiplantae</taxon>
        <taxon>Streptophyta</taxon>
        <taxon>Embryophyta</taxon>
        <taxon>Bryophyta</taxon>
        <taxon>Sphagnophytina</taxon>
        <taxon>Sphagnopsida</taxon>
        <taxon>Sphagnales</taxon>
        <taxon>Sphagnaceae</taxon>
        <taxon>Sphagnum</taxon>
    </lineage>
</organism>
<feature type="region of interest" description="Disordered" evidence="2">
    <location>
        <begin position="23"/>
        <end position="50"/>
    </location>
</feature>
<gene>
    <name evidence="3" type="ORF">CSSPJE1EN2_LOCUS8219</name>
</gene>
<accession>A0ABP1ARK7</accession>
<evidence type="ECO:0000313" key="3">
    <source>
        <dbReference type="EMBL" id="CAK9865224.1"/>
    </source>
</evidence>
<evidence type="ECO:0000313" key="4">
    <source>
        <dbReference type="Proteomes" id="UP001497522"/>
    </source>
</evidence>
<feature type="compositionally biased region" description="Polar residues" evidence="2">
    <location>
        <begin position="530"/>
        <end position="539"/>
    </location>
</feature>
<feature type="region of interest" description="Disordered" evidence="2">
    <location>
        <begin position="530"/>
        <end position="560"/>
    </location>
</feature>
<dbReference type="EMBL" id="OZ023716">
    <property type="protein sequence ID" value="CAK9865224.1"/>
    <property type="molecule type" value="Genomic_DNA"/>
</dbReference>
<feature type="compositionally biased region" description="Polar residues" evidence="2">
    <location>
        <begin position="26"/>
        <end position="39"/>
    </location>
</feature>
<reference evidence="3" key="1">
    <citation type="submission" date="2024-03" db="EMBL/GenBank/DDBJ databases">
        <authorList>
            <consortium name="ELIXIR-Norway"/>
            <consortium name="Elixir Norway"/>
        </authorList>
    </citation>
    <scope>NUCLEOTIDE SEQUENCE</scope>
</reference>
<protein>
    <submittedName>
        <fullName evidence="3">Uncharacterized protein</fullName>
    </submittedName>
</protein>
<sequence>MEKYQLSCLPALWRSKLNRFSPIAEESQQSIEPQGSSSGEAMASEKRNVLLAQAIEESNEEKISLSQASSKEETQQNLLTALESKIEQLHSVMQNEDLEGTIHQVVDKLRKDSEAESEAERKHTDLHIAVDDLKAKLTEKSKQVKSYELALKATAQQLEELALISETRLKNAAEHGSRGLMTNTADDVKCQSCGLSDEDCHLQKMEFQELEDIRHQLAMTNDILVQGLSVRDKRIADLEGALKQFENEVSLQQATGLDTPQGEVKEGALKQFENEVSLQQATGLDTPQGEVKEGALKQFENEVSLQQAKGLDTPQGEVKERALKQFENEVSLQQATGLDTTQGEVKCQTCGLGKSEFKLLDEARCQLAVTNEVLVKGLNVRDKHIAELEEIVKQFESEVQEAQACLQETNMQISARDSRIQRLEMELLCSAAAAASTPMPPPVQEQKSQTSVCAMRRSMQSPAMMSDTMQHRYENAKEALYRADKSLESGASGNCSIQGALAHMSACAWISDFPQPFHNSSIHAVAASKTTSGASSPSQELPPLADVAGIYHPHPANRPH</sequence>
<evidence type="ECO:0000256" key="2">
    <source>
        <dbReference type="SAM" id="MobiDB-lite"/>
    </source>
</evidence>
<proteinExistence type="predicted"/>
<dbReference type="Proteomes" id="UP001497522">
    <property type="component" value="Chromosome 15"/>
</dbReference>
<evidence type="ECO:0000256" key="1">
    <source>
        <dbReference type="SAM" id="Coils"/>
    </source>
</evidence>
<keyword evidence="4" id="KW-1185">Reference proteome</keyword>
<keyword evidence="1" id="KW-0175">Coiled coil</keyword>
<feature type="coiled-coil region" evidence="1">
    <location>
        <begin position="385"/>
        <end position="412"/>
    </location>
</feature>